<keyword evidence="8" id="KW-0677">Repeat</keyword>
<evidence type="ECO:0000256" key="11">
    <source>
        <dbReference type="ARBA" id="ARBA00023180"/>
    </source>
</evidence>
<dbReference type="PANTHER" id="PTHR45713">
    <property type="entry name" value="FTP DOMAIN-CONTAINING PROTEIN"/>
    <property type="match status" value="1"/>
</dbReference>
<keyword evidence="7" id="KW-0430">Lectin</keyword>
<keyword evidence="4 12" id="KW-0245">EGF-like domain</keyword>
<keyword evidence="6" id="KW-0732">Signal</keyword>
<evidence type="ECO:0000256" key="1">
    <source>
        <dbReference type="ARBA" id="ARBA00002219"/>
    </source>
</evidence>
<dbReference type="PROSITE" id="PS00022">
    <property type="entry name" value="EGF_1"/>
    <property type="match status" value="2"/>
</dbReference>
<evidence type="ECO:0000313" key="14">
    <source>
        <dbReference type="EnsemblMetazoa" id="G9418.1:cds"/>
    </source>
</evidence>
<evidence type="ECO:0000256" key="6">
    <source>
        <dbReference type="ARBA" id="ARBA00022729"/>
    </source>
</evidence>
<dbReference type="GO" id="GO:0001868">
    <property type="term" value="P:regulation of complement activation, lectin pathway"/>
    <property type="evidence" value="ECO:0007669"/>
    <property type="project" value="UniProtKB-ARBA"/>
</dbReference>
<dbReference type="GO" id="GO:0005509">
    <property type="term" value="F:calcium ion binding"/>
    <property type="evidence" value="ECO:0007669"/>
    <property type="project" value="InterPro"/>
</dbReference>
<dbReference type="InterPro" id="IPR008979">
    <property type="entry name" value="Galactose-bd-like_sf"/>
</dbReference>
<feature type="disulfide bond" evidence="12">
    <location>
        <begin position="125"/>
        <end position="134"/>
    </location>
</feature>
<dbReference type="Gene3D" id="2.10.25.10">
    <property type="entry name" value="Laminin"/>
    <property type="match status" value="2"/>
</dbReference>
<dbReference type="AlphaFoldDB" id="A0A8W8P210"/>
<dbReference type="GO" id="GO:0010185">
    <property type="term" value="P:regulation of cellular defense response"/>
    <property type="evidence" value="ECO:0007669"/>
    <property type="project" value="UniProtKB-ARBA"/>
</dbReference>
<evidence type="ECO:0000256" key="9">
    <source>
        <dbReference type="ARBA" id="ARBA00022837"/>
    </source>
</evidence>
<feature type="disulfide bond" evidence="12">
    <location>
        <begin position="87"/>
        <end position="96"/>
    </location>
</feature>
<protein>
    <recommendedName>
        <fullName evidence="13">EGF-like domain-containing protein</fullName>
    </recommendedName>
</protein>
<dbReference type="PROSITE" id="PS01187">
    <property type="entry name" value="EGF_CA"/>
    <property type="match status" value="1"/>
</dbReference>
<name>A0A8W8P210_MAGGI</name>
<dbReference type="PROSITE" id="PS00010">
    <property type="entry name" value="ASX_HYDROXYL"/>
    <property type="match status" value="2"/>
</dbReference>
<feature type="domain" description="EGF-like" evidence="13">
    <location>
        <begin position="61"/>
        <end position="97"/>
    </location>
</feature>
<comment type="caution">
    <text evidence="12">Lacks conserved residue(s) required for the propagation of feature annotation.</text>
</comment>
<dbReference type="Pfam" id="PF22633">
    <property type="entry name" value="F5_F8_type_C_2"/>
    <property type="match status" value="1"/>
</dbReference>
<dbReference type="Pfam" id="PF00008">
    <property type="entry name" value="EGF"/>
    <property type="match status" value="2"/>
</dbReference>
<dbReference type="EnsemblMetazoa" id="G9418.1">
    <property type="protein sequence ID" value="G9418.1:cds"/>
    <property type="gene ID" value="G9418"/>
</dbReference>
<evidence type="ECO:0000256" key="8">
    <source>
        <dbReference type="ARBA" id="ARBA00022737"/>
    </source>
</evidence>
<dbReference type="SUPFAM" id="SSF49785">
    <property type="entry name" value="Galactose-binding domain-like"/>
    <property type="match status" value="1"/>
</dbReference>
<evidence type="ECO:0000256" key="10">
    <source>
        <dbReference type="ARBA" id="ARBA00023157"/>
    </source>
</evidence>
<evidence type="ECO:0000259" key="13">
    <source>
        <dbReference type="PROSITE" id="PS50026"/>
    </source>
</evidence>
<dbReference type="InterPro" id="IPR006585">
    <property type="entry name" value="FTP1"/>
</dbReference>
<evidence type="ECO:0000256" key="5">
    <source>
        <dbReference type="ARBA" id="ARBA00022723"/>
    </source>
</evidence>
<keyword evidence="15" id="KW-1185">Reference proteome</keyword>
<dbReference type="InterPro" id="IPR000742">
    <property type="entry name" value="EGF"/>
</dbReference>
<evidence type="ECO:0000256" key="12">
    <source>
        <dbReference type="PROSITE-ProRule" id="PRU00076"/>
    </source>
</evidence>
<dbReference type="SUPFAM" id="SSF57196">
    <property type="entry name" value="EGF/Laminin"/>
    <property type="match status" value="2"/>
</dbReference>
<dbReference type="InterPro" id="IPR001881">
    <property type="entry name" value="EGF-like_Ca-bd_dom"/>
</dbReference>
<evidence type="ECO:0000313" key="15">
    <source>
        <dbReference type="Proteomes" id="UP000005408"/>
    </source>
</evidence>
<keyword evidence="10 12" id="KW-1015">Disulfide bond</keyword>
<accession>A0A8W8P210</accession>
<dbReference type="SMART" id="SM00607">
    <property type="entry name" value="FTP"/>
    <property type="match status" value="1"/>
</dbReference>
<proteinExistence type="inferred from homology"/>
<dbReference type="InterPro" id="IPR051941">
    <property type="entry name" value="BG_Antigen-Binding_Lectin"/>
</dbReference>
<evidence type="ECO:0000256" key="4">
    <source>
        <dbReference type="ARBA" id="ARBA00022536"/>
    </source>
</evidence>
<reference evidence="14" key="1">
    <citation type="submission" date="2022-08" db="UniProtKB">
        <authorList>
            <consortium name="EnsemblMetazoa"/>
        </authorList>
    </citation>
    <scope>IDENTIFICATION</scope>
    <source>
        <strain evidence="14">05x7-T-G4-1.051#20</strain>
    </source>
</reference>
<dbReference type="InterPro" id="IPR000152">
    <property type="entry name" value="EGF-type_Asp/Asn_hydroxyl_site"/>
</dbReference>
<dbReference type="GO" id="GO:0042806">
    <property type="term" value="F:fucose binding"/>
    <property type="evidence" value="ECO:0007669"/>
    <property type="project" value="UniProtKB-ARBA"/>
</dbReference>
<dbReference type="Proteomes" id="UP000005408">
    <property type="component" value="Unassembled WGS sequence"/>
</dbReference>
<comment type="subunit">
    <text evidence="3">Homotrimer.</text>
</comment>
<evidence type="ECO:0000256" key="7">
    <source>
        <dbReference type="ARBA" id="ARBA00022734"/>
    </source>
</evidence>
<sequence>MSLLCNAFDLCTFDGYYTCRFRSGHANLSNTTTRCELFENTTNNNCHNGALLGAQGPCEINNDECQNDPCLNGATCTNTPGTFNCTCDAGWTGIICNGDINECLDNPCHNGGTCSNNAGSFTCTCADGFTGALCNEVLPNITLGKPATQSSTLPGYNAAYAVDGNRETNIHVHKCTHTAGGDSNPWWRVDLQAVYSITSVRILNRGIDQYGDMSFRLQDVTVTVGLTESDVNTPCGFFVGPGTASQLVVIDCPTSTQGRFVKISKTTEFLALCEVDVFGVPV</sequence>
<feature type="domain" description="EGF-like" evidence="13">
    <location>
        <begin position="99"/>
        <end position="135"/>
    </location>
</feature>
<dbReference type="FunFam" id="2.10.25.10:FF:000109">
    <property type="entry name" value="Notch homolog 4, [Drosophila]"/>
    <property type="match status" value="1"/>
</dbReference>
<keyword evidence="5" id="KW-0479">Metal-binding</keyword>
<dbReference type="CDD" id="cd00054">
    <property type="entry name" value="EGF_CA"/>
    <property type="match status" value="2"/>
</dbReference>
<keyword evidence="9" id="KW-0106">Calcium</keyword>
<comment type="similarity">
    <text evidence="2">Belongs to the fucolectin family.</text>
</comment>
<evidence type="ECO:0000256" key="3">
    <source>
        <dbReference type="ARBA" id="ARBA00011233"/>
    </source>
</evidence>
<dbReference type="PANTHER" id="PTHR45713:SF15">
    <property type="entry name" value="F5_8 TYPE C DOMAIN-CONTAINING PROTEIN"/>
    <property type="match status" value="1"/>
</dbReference>
<dbReference type="Gene3D" id="2.60.120.260">
    <property type="entry name" value="Galactose-binding domain-like"/>
    <property type="match status" value="1"/>
</dbReference>
<evidence type="ECO:0000256" key="2">
    <source>
        <dbReference type="ARBA" id="ARBA00010147"/>
    </source>
</evidence>
<dbReference type="SMART" id="SM00181">
    <property type="entry name" value="EGF"/>
    <property type="match status" value="2"/>
</dbReference>
<dbReference type="PROSITE" id="PS50026">
    <property type="entry name" value="EGF_3"/>
    <property type="match status" value="2"/>
</dbReference>
<organism evidence="14 15">
    <name type="scientific">Magallana gigas</name>
    <name type="common">Pacific oyster</name>
    <name type="synonym">Crassostrea gigas</name>
    <dbReference type="NCBI Taxonomy" id="29159"/>
    <lineage>
        <taxon>Eukaryota</taxon>
        <taxon>Metazoa</taxon>
        <taxon>Spiralia</taxon>
        <taxon>Lophotrochozoa</taxon>
        <taxon>Mollusca</taxon>
        <taxon>Bivalvia</taxon>
        <taxon>Autobranchia</taxon>
        <taxon>Pteriomorphia</taxon>
        <taxon>Ostreida</taxon>
        <taxon>Ostreoidea</taxon>
        <taxon>Ostreidae</taxon>
        <taxon>Magallana</taxon>
    </lineage>
</organism>
<dbReference type="SMART" id="SM00179">
    <property type="entry name" value="EGF_CA"/>
    <property type="match status" value="2"/>
</dbReference>
<dbReference type="InterPro" id="IPR018097">
    <property type="entry name" value="EGF_Ca-bd_CS"/>
</dbReference>
<dbReference type="FunFam" id="2.10.25.10:FF:000125">
    <property type="entry name" value="Neurogenic locus notch protein-like"/>
    <property type="match status" value="1"/>
</dbReference>
<comment type="function">
    <text evidence="1">Acts as a defensive agent. Recognizes blood group fucosylated oligosaccharides including A, B, H and Lewis B-type antigens. Does not recognize Lewis A antigen and has low affinity for monovalent haptens.</text>
</comment>
<keyword evidence="11" id="KW-0325">Glycoprotein</keyword>
<dbReference type="PROSITE" id="PS01186">
    <property type="entry name" value="EGF_2"/>
    <property type="match status" value="2"/>
</dbReference>
<dbReference type="PRINTS" id="PR00010">
    <property type="entry name" value="EGFBLOOD"/>
</dbReference>